<dbReference type="GO" id="GO:0006826">
    <property type="term" value="P:iron ion transport"/>
    <property type="evidence" value="ECO:0007669"/>
    <property type="project" value="UniProtKB-KW"/>
</dbReference>
<evidence type="ECO:0000256" key="2">
    <source>
        <dbReference type="ARBA" id="ARBA00022496"/>
    </source>
</evidence>
<dbReference type="GO" id="GO:0016226">
    <property type="term" value="P:iron-sulfur cluster assembly"/>
    <property type="evidence" value="ECO:0007669"/>
    <property type="project" value="InterPro"/>
</dbReference>
<dbReference type="GO" id="GO:0003824">
    <property type="term" value="F:catalytic activity"/>
    <property type="evidence" value="ECO:0007669"/>
    <property type="project" value="InterPro"/>
</dbReference>
<evidence type="ECO:0000313" key="8">
    <source>
        <dbReference type="EMBL" id="KRX43561.1"/>
    </source>
</evidence>
<keyword evidence="3" id="KW-0408">Iron</keyword>
<dbReference type="SUPFAM" id="SSF54197">
    <property type="entry name" value="HIT-like"/>
    <property type="match status" value="1"/>
</dbReference>
<dbReference type="PRINTS" id="PR00332">
    <property type="entry name" value="HISTRIAD"/>
</dbReference>
<dbReference type="InterPro" id="IPR019808">
    <property type="entry name" value="Histidine_triad_CS"/>
</dbReference>
<dbReference type="PROSITE" id="PS51084">
    <property type="entry name" value="HIT_2"/>
    <property type="match status" value="1"/>
</dbReference>
<feature type="short sequence motif" description="Histidine triad motif" evidence="5 6">
    <location>
        <begin position="159"/>
        <end position="163"/>
    </location>
</feature>
<dbReference type="EMBL" id="JYDJ01000116">
    <property type="protein sequence ID" value="KRX43561.1"/>
    <property type="molecule type" value="Genomic_DNA"/>
</dbReference>
<dbReference type="Gene3D" id="3.30.428.10">
    <property type="entry name" value="HIT-like"/>
    <property type="match status" value="1"/>
</dbReference>
<evidence type="ECO:0000256" key="6">
    <source>
        <dbReference type="PROSITE-ProRule" id="PRU00464"/>
    </source>
</evidence>
<dbReference type="Pfam" id="PF01491">
    <property type="entry name" value="Frataxin_Cyay"/>
    <property type="match status" value="1"/>
</dbReference>
<dbReference type="OrthoDB" id="672793at2759"/>
<feature type="active site" description="Tele-AMP-histidine intermediate" evidence="4">
    <location>
        <position position="161"/>
    </location>
</feature>
<protein>
    <submittedName>
        <fullName evidence="8">Histidine triad nucleotide-binding protein 1</fullName>
    </submittedName>
</protein>
<dbReference type="Gene3D" id="3.30.920.10">
    <property type="entry name" value="Frataxin/CyaY"/>
    <property type="match status" value="1"/>
</dbReference>
<dbReference type="PROSITE" id="PS00892">
    <property type="entry name" value="HIT_1"/>
    <property type="match status" value="1"/>
</dbReference>
<accession>A0A0V0TX15</accession>
<dbReference type="FunFam" id="3.30.428.10:FF:000005">
    <property type="entry name" value="Histidine triad nucleotide-binding protein 1"/>
    <property type="match status" value="1"/>
</dbReference>
<comment type="similarity">
    <text evidence="1">Belongs to the frataxin family.</text>
</comment>
<sequence>MAKTLNLKHKLVQIFKMFYKNTPCFSLILQPYSRLVLKLIPPKSFRQLKLMSEETKAEQATADGPTIFDKIIDKSIPASIIYEDDEVMAFHDIHPQAPVHFLVIPKKRLNQLSDATEEHTALLGKLLLTAKNCANLMVLEKGYRVVINNGREGCQSVYHLHLHVLGGRKMKWPPGLRTYDFSVWKMFKVICYQILKNRTTLMRLSRNCPTMVPKWTSFSYQPPPTPPVRNPVMCYFCLKNMAEFDKKADGVLQAFFDFFQSLPDLFPTLPPDFDVYCENGILTLNLGGTYGTYVMHKQTACRQIWVASPYSGPKYYELVNGKWVDSKNGGILTEQLSEELGMVFRGTLENFPQFTYD</sequence>
<evidence type="ECO:0000256" key="1">
    <source>
        <dbReference type="ARBA" id="ARBA00008183"/>
    </source>
</evidence>
<dbReference type="InterPro" id="IPR036265">
    <property type="entry name" value="HIT-like_sf"/>
</dbReference>
<dbReference type="InterPro" id="IPR011146">
    <property type="entry name" value="HIT-like"/>
</dbReference>
<reference evidence="8 9" key="1">
    <citation type="submission" date="2015-01" db="EMBL/GenBank/DDBJ databases">
        <title>Evolution of Trichinella species and genotypes.</title>
        <authorList>
            <person name="Korhonen P.K."/>
            <person name="Edoardo P."/>
            <person name="Giuseppe L.R."/>
            <person name="Gasser R.B."/>
        </authorList>
    </citation>
    <scope>NUCLEOTIDE SEQUENCE [LARGE SCALE GENOMIC DNA]</scope>
    <source>
        <strain evidence="8">ISS417</strain>
    </source>
</reference>
<evidence type="ECO:0000256" key="5">
    <source>
        <dbReference type="PIRSR" id="PIRSR601310-3"/>
    </source>
</evidence>
<gene>
    <name evidence="8" type="primary">HINT1</name>
    <name evidence="8" type="ORF">T05_15947</name>
</gene>
<dbReference type="Pfam" id="PF01230">
    <property type="entry name" value="HIT"/>
    <property type="match status" value="1"/>
</dbReference>
<name>A0A0V0TX15_9BILA</name>
<evidence type="ECO:0000259" key="7">
    <source>
        <dbReference type="PROSITE" id="PS51084"/>
    </source>
</evidence>
<evidence type="ECO:0000256" key="4">
    <source>
        <dbReference type="PIRSR" id="PIRSR601310-1"/>
    </source>
</evidence>
<evidence type="ECO:0000313" key="9">
    <source>
        <dbReference type="Proteomes" id="UP000055048"/>
    </source>
</evidence>
<keyword evidence="2" id="KW-0410">Iron transport</keyword>
<keyword evidence="2" id="KW-0406">Ion transport</keyword>
<organism evidence="8 9">
    <name type="scientific">Trichinella murrelli</name>
    <dbReference type="NCBI Taxonomy" id="144512"/>
    <lineage>
        <taxon>Eukaryota</taxon>
        <taxon>Metazoa</taxon>
        <taxon>Ecdysozoa</taxon>
        <taxon>Nematoda</taxon>
        <taxon>Enoplea</taxon>
        <taxon>Dorylaimia</taxon>
        <taxon>Trichinellida</taxon>
        <taxon>Trichinellidae</taxon>
        <taxon>Trichinella</taxon>
    </lineage>
</organism>
<dbReference type="Proteomes" id="UP000055048">
    <property type="component" value="Unassembled WGS sequence"/>
</dbReference>
<dbReference type="PANTHER" id="PTHR23089">
    <property type="entry name" value="HISTIDINE TRIAD HIT PROTEIN"/>
    <property type="match status" value="1"/>
</dbReference>
<dbReference type="GO" id="GO:0005737">
    <property type="term" value="C:cytoplasm"/>
    <property type="evidence" value="ECO:0007669"/>
    <property type="project" value="UniProtKB-ARBA"/>
</dbReference>
<dbReference type="AlphaFoldDB" id="A0A0V0TX15"/>
<dbReference type="InterPro" id="IPR001310">
    <property type="entry name" value="Histidine_triad_HIT"/>
</dbReference>
<dbReference type="InterPro" id="IPR002908">
    <property type="entry name" value="Frataxin/CyaY"/>
</dbReference>
<proteinExistence type="inferred from homology"/>
<dbReference type="InterPro" id="IPR036524">
    <property type="entry name" value="Frataxin/CyaY_sf"/>
</dbReference>
<dbReference type="CDD" id="cd01276">
    <property type="entry name" value="PKCI_related"/>
    <property type="match status" value="1"/>
</dbReference>
<dbReference type="GO" id="GO:0008199">
    <property type="term" value="F:ferric iron binding"/>
    <property type="evidence" value="ECO:0007669"/>
    <property type="project" value="InterPro"/>
</dbReference>
<comment type="caution">
    <text evidence="8">The sequence shown here is derived from an EMBL/GenBank/DDBJ whole genome shotgun (WGS) entry which is preliminary data.</text>
</comment>
<keyword evidence="9" id="KW-1185">Reference proteome</keyword>
<feature type="domain" description="HIT" evidence="7">
    <location>
        <begin position="67"/>
        <end position="179"/>
    </location>
</feature>
<dbReference type="SMART" id="SM01219">
    <property type="entry name" value="Frataxin_Cyay"/>
    <property type="match status" value="1"/>
</dbReference>
<dbReference type="PROSITE" id="PS50810">
    <property type="entry name" value="FRATAXIN_2"/>
    <property type="match status" value="1"/>
</dbReference>
<dbReference type="STRING" id="144512.A0A0V0TX15"/>
<keyword evidence="2" id="KW-0813">Transport</keyword>
<evidence type="ECO:0000256" key="3">
    <source>
        <dbReference type="ARBA" id="ARBA00023004"/>
    </source>
</evidence>
<dbReference type="SUPFAM" id="SSF55387">
    <property type="entry name" value="Frataxin/Nqo15-like"/>
    <property type="match status" value="1"/>
</dbReference>